<dbReference type="PANTHER" id="PTHR15730:SF4">
    <property type="entry name" value="TRPM8 CHANNEL-ASSOCIATED FACTOR 2"/>
    <property type="match status" value="1"/>
</dbReference>
<dbReference type="GO" id="GO:0005886">
    <property type="term" value="C:plasma membrane"/>
    <property type="evidence" value="ECO:0007669"/>
    <property type="project" value="TreeGrafter"/>
</dbReference>
<accession>A0A7J7EG84</accession>
<evidence type="ECO:0000313" key="1">
    <source>
        <dbReference type="EMBL" id="KAF5914436.1"/>
    </source>
</evidence>
<sequence>MCHVQSVPEFLNEGIIRSKGIWAAFHKLGHNGLSIPIPLRPCATSGQSMAQAYSTLRPQSRELRIKMHMDKGAPQMTGTRGRLCKHIFRWCGCFQMVGFHFSATQDERLQEAFECQPFTQLFAEYQTLSGIPNDNMSKMNLCRRIWFRSLRPGWPVQKEVADSLACLPEQQENPMKLYAPYRKE</sequence>
<name>A0A7J7EG84_DICBM</name>
<comment type="caution">
    <text evidence="1">The sequence shown here is derived from an EMBL/GenBank/DDBJ whole genome shotgun (WGS) entry which is preliminary data.</text>
</comment>
<dbReference type="AlphaFoldDB" id="A0A7J7EG84"/>
<reference evidence="1 2" key="1">
    <citation type="journal article" date="2020" name="Mol. Biol. Evol.">
        <title>Interspecific Gene Flow and the Evolution of Specialization in Black and White Rhinoceros.</title>
        <authorList>
            <person name="Moodley Y."/>
            <person name="Westbury M.V."/>
            <person name="Russo I.M."/>
            <person name="Gopalakrishnan S."/>
            <person name="Rakotoarivelo A."/>
            <person name="Olsen R.A."/>
            <person name="Prost S."/>
            <person name="Tunstall T."/>
            <person name="Ryder O.A."/>
            <person name="Dalen L."/>
            <person name="Bruford M.W."/>
        </authorList>
    </citation>
    <scope>NUCLEOTIDE SEQUENCE [LARGE SCALE GENOMIC DNA]</scope>
    <source>
        <strain evidence="1">SBR-YM</strain>
        <tissue evidence="1">Skin</tissue>
    </source>
</reference>
<protein>
    <submittedName>
        <fullName evidence="1">Uncharacterized protein</fullName>
    </submittedName>
</protein>
<proteinExistence type="predicted"/>
<dbReference type="PANTHER" id="PTHR15730">
    <property type="entry name" value="EXPERIMENTAL AUTOIMMUNE PROSTATITIS ANTIGEN 2-RELATED"/>
    <property type="match status" value="1"/>
</dbReference>
<dbReference type="GO" id="GO:0044325">
    <property type="term" value="F:transmembrane transporter binding"/>
    <property type="evidence" value="ECO:0007669"/>
    <property type="project" value="TreeGrafter"/>
</dbReference>
<organism evidence="1 2">
    <name type="scientific">Diceros bicornis minor</name>
    <name type="common">South-central black rhinoceros</name>
    <dbReference type="NCBI Taxonomy" id="77932"/>
    <lineage>
        <taxon>Eukaryota</taxon>
        <taxon>Metazoa</taxon>
        <taxon>Chordata</taxon>
        <taxon>Craniata</taxon>
        <taxon>Vertebrata</taxon>
        <taxon>Euteleostomi</taxon>
        <taxon>Mammalia</taxon>
        <taxon>Eutheria</taxon>
        <taxon>Laurasiatheria</taxon>
        <taxon>Perissodactyla</taxon>
        <taxon>Rhinocerotidae</taxon>
        <taxon>Diceros</taxon>
    </lineage>
</organism>
<dbReference type="InterPro" id="IPR051244">
    <property type="entry name" value="TCAF"/>
</dbReference>
<gene>
    <name evidence="1" type="ORF">HPG69_016387</name>
</gene>
<keyword evidence="2" id="KW-1185">Reference proteome</keyword>
<dbReference type="Proteomes" id="UP000551758">
    <property type="component" value="Unassembled WGS sequence"/>
</dbReference>
<evidence type="ECO:0000313" key="2">
    <source>
        <dbReference type="Proteomes" id="UP000551758"/>
    </source>
</evidence>
<dbReference type="EMBL" id="JACDTQ010003235">
    <property type="protein sequence ID" value="KAF5914436.1"/>
    <property type="molecule type" value="Genomic_DNA"/>
</dbReference>
<dbReference type="GO" id="GO:0090314">
    <property type="term" value="P:positive regulation of protein targeting to membrane"/>
    <property type="evidence" value="ECO:0007669"/>
    <property type="project" value="TreeGrafter"/>
</dbReference>